<keyword evidence="5 7" id="KW-0687">Ribonucleoprotein</keyword>
<gene>
    <name evidence="7" type="primary">rpsD</name>
    <name evidence="11" type="ORF">SAMN02745220_00925</name>
</gene>
<evidence type="ECO:0000256" key="3">
    <source>
        <dbReference type="ARBA" id="ARBA00022884"/>
    </source>
</evidence>
<dbReference type="PANTHER" id="PTHR11831">
    <property type="entry name" value="30S 40S RIBOSOMAL PROTEIN"/>
    <property type="match status" value="1"/>
</dbReference>
<evidence type="ECO:0000256" key="4">
    <source>
        <dbReference type="ARBA" id="ARBA00022980"/>
    </source>
</evidence>
<dbReference type="InterPro" id="IPR036986">
    <property type="entry name" value="S4_RNA-bd_sf"/>
</dbReference>
<evidence type="ECO:0000259" key="9">
    <source>
        <dbReference type="SMART" id="SM00363"/>
    </source>
</evidence>
<evidence type="ECO:0000313" key="12">
    <source>
        <dbReference type="Proteomes" id="UP000184603"/>
    </source>
</evidence>
<dbReference type="AlphaFoldDB" id="A0A1M7Y0F3"/>
<accession>A0A1M7Y0F3</accession>
<organism evidence="11 12">
    <name type="scientific">Desulfopila aestuarii DSM 18488</name>
    <dbReference type="NCBI Taxonomy" id="1121416"/>
    <lineage>
        <taxon>Bacteria</taxon>
        <taxon>Pseudomonadati</taxon>
        <taxon>Thermodesulfobacteriota</taxon>
        <taxon>Desulfobulbia</taxon>
        <taxon>Desulfobulbales</taxon>
        <taxon>Desulfocapsaceae</taxon>
        <taxon>Desulfopila</taxon>
    </lineage>
</organism>
<dbReference type="GO" id="GO:0019843">
    <property type="term" value="F:rRNA binding"/>
    <property type="evidence" value="ECO:0007669"/>
    <property type="project" value="UniProtKB-UniRule"/>
</dbReference>
<comment type="function">
    <text evidence="7">One of the primary rRNA binding proteins, it binds directly to 16S rRNA where it nucleates assembly of the body of the 30S subunit.</text>
</comment>
<evidence type="ECO:0000313" key="11">
    <source>
        <dbReference type="EMBL" id="SHO44914.1"/>
    </source>
</evidence>
<dbReference type="Gene3D" id="1.10.1050.10">
    <property type="entry name" value="Ribosomal Protein S4 Delta 41, Chain A, domain 1"/>
    <property type="match status" value="1"/>
</dbReference>
<evidence type="ECO:0000256" key="6">
    <source>
        <dbReference type="ARBA" id="ARBA00035254"/>
    </source>
</evidence>
<comment type="similarity">
    <text evidence="1 7 8">Belongs to the universal ribosomal protein uS4 family.</text>
</comment>
<dbReference type="GO" id="GO:0006412">
    <property type="term" value="P:translation"/>
    <property type="evidence" value="ECO:0007669"/>
    <property type="project" value="UniProtKB-UniRule"/>
</dbReference>
<dbReference type="HAMAP" id="MF_01306_B">
    <property type="entry name" value="Ribosomal_uS4_B"/>
    <property type="match status" value="1"/>
</dbReference>
<comment type="function">
    <text evidence="7">With S5 and S12 plays an important role in translational accuracy.</text>
</comment>
<dbReference type="GO" id="GO:0003735">
    <property type="term" value="F:structural constituent of ribosome"/>
    <property type="evidence" value="ECO:0007669"/>
    <property type="project" value="InterPro"/>
</dbReference>
<keyword evidence="12" id="KW-1185">Reference proteome</keyword>
<evidence type="ECO:0000259" key="10">
    <source>
        <dbReference type="SMART" id="SM01390"/>
    </source>
</evidence>
<evidence type="ECO:0000256" key="8">
    <source>
        <dbReference type="RuleBase" id="RU003699"/>
    </source>
</evidence>
<dbReference type="EMBL" id="FRFE01000003">
    <property type="protein sequence ID" value="SHO44914.1"/>
    <property type="molecule type" value="Genomic_DNA"/>
</dbReference>
<dbReference type="InterPro" id="IPR002942">
    <property type="entry name" value="S4_RNA-bd"/>
</dbReference>
<feature type="domain" description="RNA-binding S4" evidence="9">
    <location>
        <begin position="99"/>
        <end position="163"/>
    </location>
</feature>
<sequence length="209" mass="24091">MARNIGAACRRCRRENLKLYLKGDRCYSDKCSFERRAFGPGQHGQARFKKLSDYAVQLREKQKVKSMYGMLEGQFRLTFAKSEMQKGVTGENLLINLERRLDNTIFRIGFASSRNQARQLVRHKHILVNGKKVNVPSFLVSAGDVITIKEKSRANTLLNENLEAVARRGVPSWIELDKDNYKAEIKTLPNREEITMPIQEQLIVELYSK</sequence>
<dbReference type="Pfam" id="PF01479">
    <property type="entry name" value="S4"/>
    <property type="match status" value="1"/>
</dbReference>
<dbReference type="FunFam" id="3.10.290.10:FF:000001">
    <property type="entry name" value="30S ribosomal protein S4"/>
    <property type="match status" value="1"/>
</dbReference>
<evidence type="ECO:0000256" key="5">
    <source>
        <dbReference type="ARBA" id="ARBA00023274"/>
    </source>
</evidence>
<dbReference type="PANTHER" id="PTHR11831:SF4">
    <property type="entry name" value="SMALL RIBOSOMAL SUBUNIT PROTEIN US4M"/>
    <property type="match status" value="1"/>
</dbReference>
<feature type="domain" description="Small ribosomal subunit protein uS4 N-terminal" evidence="10">
    <location>
        <begin position="3"/>
        <end position="98"/>
    </location>
</feature>
<dbReference type="InterPro" id="IPR018079">
    <property type="entry name" value="Ribosomal_uS4_CS"/>
</dbReference>
<evidence type="ECO:0000256" key="2">
    <source>
        <dbReference type="ARBA" id="ARBA00022730"/>
    </source>
</evidence>
<dbReference type="GO" id="GO:0015935">
    <property type="term" value="C:small ribosomal subunit"/>
    <property type="evidence" value="ECO:0007669"/>
    <property type="project" value="InterPro"/>
</dbReference>
<dbReference type="NCBIfam" id="NF003717">
    <property type="entry name" value="PRK05327.1"/>
    <property type="match status" value="1"/>
</dbReference>
<dbReference type="InterPro" id="IPR005709">
    <property type="entry name" value="Ribosomal_uS4_bac-type"/>
</dbReference>
<evidence type="ECO:0000256" key="1">
    <source>
        <dbReference type="ARBA" id="ARBA00007465"/>
    </source>
</evidence>
<keyword evidence="3 7" id="KW-0694">RNA-binding</keyword>
<dbReference type="Pfam" id="PF00163">
    <property type="entry name" value="Ribosomal_S4"/>
    <property type="match status" value="1"/>
</dbReference>
<protein>
    <recommendedName>
        <fullName evidence="6 7">Small ribosomal subunit protein uS4</fullName>
    </recommendedName>
</protein>
<comment type="subunit">
    <text evidence="7">Part of the 30S ribosomal subunit. Contacts protein S5. The interaction surface between S4 and S5 is involved in control of translational fidelity.</text>
</comment>
<dbReference type="CDD" id="cd00165">
    <property type="entry name" value="S4"/>
    <property type="match status" value="1"/>
</dbReference>
<dbReference type="OrthoDB" id="9803672at2"/>
<dbReference type="InterPro" id="IPR022801">
    <property type="entry name" value="Ribosomal_uS4"/>
</dbReference>
<proteinExistence type="inferred from homology"/>
<evidence type="ECO:0000256" key="7">
    <source>
        <dbReference type="HAMAP-Rule" id="MF_01306"/>
    </source>
</evidence>
<keyword evidence="4 7" id="KW-0689">Ribosomal protein</keyword>
<dbReference type="InterPro" id="IPR001912">
    <property type="entry name" value="Ribosomal_uS4_N"/>
</dbReference>
<keyword evidence="2 7" id="KW-0699">rRNA-binding</keyword>
<dbReference type="SMART" id="SM01390">
    <property type="entry name" value="Ribosomal_S4"/>
    <property type="match status" value="1"/>
</dbReference>
<name>A0A1M7Y0F3_9BACT</name>
<dbReference type="SUPFAM" id="SSF55174">
    <property type="entry name" value="Alpha-L RNA-binding motif"/>
    <property type="match status" value="1"/>
</dbReference>
<dbReference type="SMART" id="SM00363">
    <property type="entry name" value="S4"/>
    <property type="match status" value="1"/>
</dbReference>
<dbReference type="PROSITE" id="PS00632">
    <property type="entry name" value="RIBOSOMAL_S4"/>
    <property type="match status" value="1"/>
</dbReference>
<reference evidence="11 12" key="1">
    <citation type="submission" date="2016-12" db="EMBL/GenBank/DDBJ databases">
        <authorList>
            <person name="Song W.-J."/>
            <person name="Kurnit D.M."/>
        </authorList>
    </citation>
    <scope>NUCLEOTIDE SEQUENCE [LARGE SCALE GENOMIC DNA]</scope>
    <source>
        <strain evidence="11 12">DSM 18488</strain>
    </source>
</reference>
<dbReference type="Proteomes" id="UP000184603">
    <property type="component" value="Unassembled WGS sequence"/>
</dbReference>
<dbReference type="RefSeq" id="WP_073612271.1">
    <property type="nucleotide sequence ID" value="NZ_FRFE01000003.1"/>
</dbReference>
<dbReference type="STRING" id="1121416.SAMN02745220_00925"/>
<dbReference type="NCBIfam" id="TIGR01017">
    <property type="entry name" value="rpsD_bact"/>
    <property type="match status" value="1"/>
</dbReference>
<dbReference type="PROSITE" id="PS50889">
    <property type="entry name" value="S4"/>
    <property type="match status" value="1"/>
</dbReference>
<dbReference type="GO" id="GO:0042274">
    <property type="term" value="P:ribosomal small subunit biogenesis"/>
    <property type="evidence" value="ECO:0007669"/>
    <property type="project" value="TreeGrafter"/>
</dbReference>
<dbReference type="Gene3D" id="3.10.290.10">
    <property type="entry name" value="RNA-binding S4 domain"/>
    <property type="match status" value="1"/>
</dbReference>